<feature type="transmembrane region" description="Helical" evidence="1">
    <location>
        <begin position="55"/>
        <end position="78"/>
    </location>
</feature>
<feature type="transmembrane region" description="Helical" evidence="1">
    <location>
        <begin position="115"/>
        <end position="135"/>
    </location>
</feature>
<proteinExistence type="predicted"/>
<dbReference type="Proteomes" id="UP000229756">
    <property type="component" value="Unassembled WGS sequence"/>
</dbReference>
<name>A0A2M8EL47_UNCKA</name>
<gene>
    <name evidence="2" type="ORF">CO058_03445</name>
</gene>
<reference evidence="3" key="1">
    <citation type="submission" date="2017-09" db="EMBL/GenBank/DDBJ databases">
        <title>Depth-based differentiation of microbial function through sediment-hosted aquifers and enrichment of novel symbionts in the deep terrestrial subsurface.</title>
        <authorList>
            <person name="Probst A.J."/>
            <person name="Ladd B."/>
            <person name="Jarett J.K."/>
            <person name="Geller-Mcgrath D.E."/>
            <person name="Sieber C.M.K."/>
            <person name="Emerson J.B."/>
            <person name="Anantharaman K."/>
            <person name="Thomas B.C."/>
            <person name="Malmstrom R."/>
            <person name="Stieglmeier M."/>
            <person name="Klingl A."/>
            <person name="Woyke T."/>
            <person name="Ryan C.M."/>
            <person name="Banfield J.F."/>
        </authorList>
    </citation>
    <scope>NUCLEOTIDE SEQUENCE [LARGE SCALE GENOMIC DNA]</scope>
</reference>
<feature type="transmembrane region" description="Helical" evidence="1">
    <location>
        <begin position="141"/>
        <end position="159"/>
    </location>
</feature>
<comment type="caution">
    <text evidence="2">The sequence shown here is derived from an EMBL/GenBank/DDBJ whole genome shotgun (WGS) entry which is preliminary data.</text>
</comment>
<keyword evidence="1" id="KW-0812">Transmembrane</keyword>
<dbReference type="EMBL" id="PFSJ01000025">
    <property type="protein sequence ID" value="PJC23461.1"/>
    <property type="molecule type" value="Genomic_DNA"/>
</dbReference>
<evidence type="ECO:0000256" key="1">
    <source>
        <dbReference type="SAM" id="Phobius"/>
    </source>
</evidence>
<protein>
    <submittedName>
        <fullName evidence="2">Uncharacterized protein</fullName>
    </submittedName>
</protein>
<keyword evidence="1" id="KW-0472">Membrane</keyword>
<evidence type="ECO:0000313" key="3">
    <source>
        <dbReference type="Proteomes" id="UP000229756"/>
    </source>
</evidence>
<dbReference type="AlphaFoldDB" id="A0A2M8EL47"/>
<feature type="transmembrane region" description="Helical" evidence="1">
    <location>
        <begin position="12"/>
        <end position="35"/>
    </location>
</feature>
<sequence>MYAKTLVKLIDYAIFPAVLIAFAKVGSAILFSQYFNFSYKTEGVRIVFESVEAFVAINSYSSLVMFFAVLSGLGWVIVKANLFHDTHIRPSFSAMLFSMNLEDLIHTTETIYAQAFIWLSFAWLITIIFGVYSYFGLSYLWIFLLSLAFSILATALLVIDIEREIKSDKEIFNMPLEPTNRVVKFAEEIFVS</sequence>
<evidence type="ECO:0000313" key="2">
    <source>
        <dbReference type="EMBL" id="PJC23461.1"/>
    </source>
</evidence>
<accession>A0A2M8EL47</accession>
<organism evidence="2 3">
    <name type="scientific">candidate division WWE3 bacterium CG_4_9_14_0_2_um_filter_35_11</name>
    <dbReference type="NCBI Taxonomy" id="1975077"/>
    <lineage>
        <taxon>Bacteria</taxon>
        <taxon>Katanobacteria</taxon>
    </lineage>
</organism>
<keyword evidence="1" id="KW-1133">Transmembrane helix</keyword>